<dbReference type="Proteomes" id="UP001342826">
    <property type="component" value="Unassembled WGS sequence"/>
</dbReference>
<feature type="transmembrane region" description="Helical" evidence="1">
    <location>
        <begin position="52"/>
        <end position="70"/>
    </location>
</feature>
<evidence type="ECO:0000313" key="2">
    <source>
        <dbReference type="EMBL" id="MED4403169.1"/>
    </source>
</evidence>
<dbReference type="GeneID" id="301143356"/>
<reference evidence="2 3" key="1">
    <citation type="submission" date="2023-03" db="EMBL/GenBank/DDBJ databases">
        <title>Bacillus Genome Sequencing.</title>
        <authorList>
            <person name="Dunlap C."/>
        </authorList>
    </citation>
    <scope>NUCLEOTIDE SEQUENCE [LARGE SCALE GENOMIC DNA]</scope>
    <source>
        <strain evidence="2 3">NRS-1717</strain>
    </source>
</reference>
<name>A0ABU6P1E3_9BACI</name>
<gene>
    <name evidence="2" type="ORF">P9271_17815</name>
</gene>
<evidence type="ECO:0008006" key="4">
    <source>
        <dbReference type="Google" id="ProtNLM"/>
    </source>
</evidence>
<comment type="caution">
    <text evidence="2">The sequence shown here is derived from an EMBL/GenBank/DDBJ whole genome shotgun (WGS) entry which is preliminary data.</text>
</comment>
<organism evidence="2 3">
    <name type="scientific">Metabacillus fastidiosus</name>
    <dbReference type="NCBI Taxonomy" id="1458"/>
    <lineage>
        <taxon>Bacteria</taxon>
        <taxon>Bacillati</taxon>
        <taxon>Bacillota</taxon>
        <taxon>Bacilli</taxon>
        <taxon>Bacillales</taxon>
        <taxon>Bacillaceae</taxon>
        <taxon>Metabacillus</taxon>
    </lineage>
</organism>
<evidence type="ECO:0000313" key="3">
    <source>
        <dbReference type="Proteomes" id="UP001342826"/>
    </source>
</evidence>
<accession>A0ABU6P1E3</accession>
<evidence type="ECO:0000256" key="1">
    <source>
        <dbReference type="SAM" id="Phobius"/>
    </source>
</evidence>
<keyword evidence="1" id="KW-0812">Transmembrane</keyword>
<proteinExistence type="predicted"/>
<keyword evidence="1" id="KW-1133">Transmembrane helix</keyword>
<protein>
    <recommendedName>
        <fullName evidence="4">Undecaprenyl-diphosphate phosphatase</fullName>
    </recommendedName>
</protein>
<keyword evidence="3" id="KW-1185">Reference proteome</keyword>
<dbReference type="RefSeq" id="WP_235842932.1">
    <property type="nucleotide sequence ID" value="NZ_JBCNDC010000002.1"/>
</dbReference>
<dbReference type="EMBL" id="JARTFS010000013">
    <property type="protein sequence ID" value="MED4403169.1"/>
    <property type="molecule type" value="Genomic_DNA"/>
</dbReference>
<keyword evidence="1" id="KW-0472">Membrane</keyword>
<sequence>MPGMARCCNCCGNIARNEAGNHIKIFFPHVSFSGLILSISDLLNDPRITELILSYTAAFFASLIASYFSLKSFMSIMEKGNLVYFSMYCFIVGAVVLIFT</sequence>
<feature type="transmembrane region" description="Helical" evidence="1">
    <location>
        <begin position="82"/>
        <end position="99"/>
    </location>
</feature>